<dbReference type="Pfam" id="PF07811">
    <property type="entry name" value="TadE"/>
    <property type="match status" value="1"/>
</dbReference>
<keyword evidence="1" id="KW-0812">Transmembrane</keyword>
<sequence>MVPFPAGDTVTHEGIAMKYIRTSIRRQRGQSLIEFCIVVPAFIFLILVIFQFVLIYRAKSLLDFATLQAARAGAVSGVNHSEMRSALEMAMAPLYATSPDAAGAVAARAKVALLWKNPLLSPKIEVISPSRSAYNEFRERQFDGRYALPNDNLAFRDARVGSSRVSVQDANILKIKVTYPMPLIVPFADRVIAGLSDLVSEGDSFRPASMLIEDPITGHRRMPIESYAIVRMQSPVHDSNNLAR</sequence>
<organism evidence="3 4">
    <name type="scientific">Stenotrophomonas maltophilia</name>
    <name type="common">Pseudomonas maltophilia</name>
    <name type="synonym">Xanthomonas maltophilia</name>
    <dbReference type="NCBI Taxonomy" id="40324"/>
    <lineage>
        <taxon>Bacteria</taxon>
        <taxon>Pseudomonadati</taxon>
        <taxon>Pseudomonadota</taxon>
        <taxon>Gammaproteobacteria</taxon>
        <taxon>Lysobacterales</taxon>
        <taxon>Lysobacteraceae</taxon>
        <taxon>Stenotrophomonas</taxon>
        <taxon>Stenotrophomonas maltophilia group</taxon>
    </lineage>
</organism>
<keyword evidence="1" id="KW-1133">Transmembrane helix</keyword>
<proteinExistence type="predicted"/>
<dbReference type="EMBL" id="NEQV01000001">
    <property type="protein sequence ID" value="PJL34113.1"/>
    <property type="molecule type" value="Genomic_DNA"/>
</dbReference>
<dbReference type="OrthoDB" id="8830148at2"/>
<evidence type="ECO:0000313" key="3">
    <source>
        <dbReference type="EMBL" id="PJL34113.1"/>
    </source>
</evidence>
<name>A0A2J0UGZ3_STEMA</name>
<evidence type="ECO:0000313" key="4">
    <source>
        <dbReference type="Proteomes" id="UP000230167"/>
    </source>
</evidence>
<comment type="caution">
    <text evidence="3">The sequence shown here is derived from an EMBL/GenBank/DDBJ whole genome shotgun (WGS) entry which is preliminary data.</text>
</comment>
<evidence type="ECO:0000259" key="2">
    <source>
        <dbReference type="Pfam" id="PF07811"/>
    </source>
</evidence>
<feature type="transmembrane region" description="Helical" evidence="1">
    <location>
        <begin position="32"/>
        <end position="56"/>
    </location>
</feature>
<dbReference type="AlphaFoldDB" id="A0A2J0UGZ3"/>
<protein>
    <submittedName>
        <fullName evidence="3">Pilus assembly protein TadE</fullName>
    </submittedName>
</protein>
<accession>A0A2J0UGZ3</accession>
<keyword evidence="1" id="KW-0472">Membrane</keyword>
<evidence type="ECO:0000256" key="1">
    <source>
        <dbReference type="SAM" id="Phobius"/>
    </source>
</evidence>
<dbReference type="InterPro" id="IPR012495">
    <property type="entry name" value="TadE-like_dom"/>
</dbReference>
<gene>
    <name evidence="3" type="ORF">B9Y64_03205</name>
</gene>
<dbReference type="Proteomes" id="UP000230167">
    <property type="component" value="Unassembled WGS sequence"/>
</dbReference>
<reference evidence="3 4" key="1">
    <citation type="journal article" date="2017" name="Front. Microbiol.">
        <title>Double-Face Meets the Bacterial World: The Opportunistic Pathogen Stenotrophomonas maltophilia.</title>
        <authorList>
            <person name="Lira F."/>
            <person name="Berg G."/>
            <person name="Martinez J.L."/>
        </authorList>
    </citation>
    <scope>NUCLEOTIDE SEQUENCE [LARGE SCALE GENOMIC DNA]</scope>
    <source>
        <strain evidence="3 4">EA1</strain>
    </source>
</reference>
<feature type="domain" description="TadE-like" evidence="2">
    <location>
        <begin position="29"/>
        <end position="71"/>
    </location>
</feature>